<protein>
    <submittedName>
        <fullName evidence="2">Uncharacterized protein</fullName>
    </submittedName>
</protein>
<sequence>MKLATLAITVLLGTSTATAWELRANGQKWTGTKPQGLHHCQHPQRCKDQLVGIIWSSDTAVQMEFTMRNIYIMAGLIDASQAGLITEPFPFVKRVSRRAKYSNAVDILSILGRLMPSEDMRVEQTPVLKAMGNLPTATERVVAPVGGVESGALRPMTPIPWGRGCFPSSLLEQISEIVNADTSDLHGLDPDIANGIANVLPYHDFAILICTPEHHLPLRGGYLPHLLQLVLQKKSGGI</sequence>
<dbReference type="AlphaFoldDB" id="A0A2V5GTQ0"/>
<gene>
    <name evidence="2" type="ORF">BO99DRAFT_416902</name>
</gene>
<organism evidence="2 3">
    <name type="scientific">Aspergillus violaceofuscus (strain CBS 115571)</name>
    <dbReference type="NCBI Taxonomy" id="1450538"/>
    <lineage>
        <taxon>Eukaryota</taxon>
        <taxon>Fungi</taxon>
        <taxon>Dikarya</taxon>
        <taxon>Ascomycota</taxon>
        <taxon>Pezizomycotina</taxon>
        <taxon>Eurotiomycetes</taxon>
        <taxon>Eurotiomycetidae</taxon>
        <taxon>Eurotiales</taxon>
        <taxon>Aspergillaceae</taxon>
        <taxon>Aspergillus</taxon>
    </lineage>
</organism>
<proteinExistence type="predicted"/>
<evidence type="ECO:0000256" key="1">
    <source>
        <dbReference type="SAM" id="SignalP"/>
    </source>
</evidence>
<evidence type="ECO:0000313" key="3">
    <source>
        <dbReference type="Proteomes" id="UP000249829"/>
    </source>
</evidence>
<keyword evidence="3" id="KW-1185">Reference proteome</keyword>
<dbReference type="Proteomes" id="UP000249829">
    <property type="component" value="Unassembled WGS sequence"/>
</dbReference>
<name>A0A2V5GTQ0_ASPV1</name>
<evidence type="ECO:0000313" key="2">
    <source>
        <dbReference type="EMBL" id="PYI14281.1"/>
    </source>
</evidence>
<dbReference type="EMBL" id="KZ825215">
    <property type="protein sequence ID" value="PYI14281.1"/>
    <property type="molecule type" value="Genomic_DNA"/>
</dbReference>
<accession>A0A2V5GTQ0</accession>
<feature type="chain" id="PRO_5015848207" evidence="1">
    <location>
        <begin position="20"/>
        <end position="238"/>
    </location>
</feature>
<keyword evidence="1" id="KW-0732">Signal</keyword>
<reference evidence="2 3" key="1">
    <citation type="submission" date="2018-02" db="EMBL/GenBank/DDBJ databases">
        <title>The genomes of Aspergillus section Nigri reveals drivers in fungal speciation.</title>
        <authorList>
            <consortium name="DOE Joint Genome Institute"/>
            <person name="Vesth T.C."/>
            <person name="Nybo J."/>
            <person name="Theobald S."/>
            <person name="Brandl J."/>
            <person name="Frisvad J.C."/>
            <person name="Nielsen K.F."/>
            <person name="Lyhne E.K."/>
            <person name="Kogle M.E."/>
            <person name="Kuo A."/>
            <person name="Riley R."/>
            <person name="Clum A."/>
            <person name="Nolan M."/>
            <person name="Lipzen A."/>
            <person name="Salamov A."/>
            <person name="Henrissat B."/>
            <person name="Wiebenga A."/>
            <person name="De vries R.P."/>
            <person name="Grigoriev I.V."/>
            <person name="Mortensen U.H."/>
            <person name="Andersen M.R."/>
            <person name="Baker S.E."/>
        </authorList>
    </citation>
    <scope>NUCLEOTIDE SEQUENCE [LARGE SCALE GENOMIC DNA]</scope>
    <source>
        <strain evidence="2 3">CBS 115571</strain>
    </source>
</reference>
<feature type="signal peptide" evidence="1">
    <location>
        <begin position="1"/>
        <end position="19"/>
    </location>
</feature>